<feature type="non-terminal residue" evidence="1">
    <location>
        <position position="1"/>
    </location>
</feature>
<sequence length="283" mass="33180">SEKKFISLLSDTTFKHFFKIEDYKEFFNTIIKPYTNMDISEFRLYDTEFNSGNEKRDYRLDILLESDKYDLIILIEMNQFPSNEIMYRNRLFVYTALARSLNSGEKIKKKKVIQINFNKEKHPYVSKASYSVMDINTHKEIKDFKIHEVYLDNYKGIRYNGDNKEEAYLSLFTANSYEELREIAGDDKEALKIVDELERLGLDDKFGLVYDNEIMQKKMINTARNWGYDDGKADGLEEGAKAKEIEIAKNLLNIGTPKEDIIKVTGLSEDEINNLLEKLKKEA</sequence>
<reference evidence="1" key="1">
    <citation type="submission" date="2020-10" db="EMBL/GenBank/DDBJ databases">
        <authorList>
            <person name="Gilroy R."/>
        </authorList>
    </citation>
    <scope>NUCLEOTIDE SEQUENCE</scope>
    <source>
        <strain evidence="1">CHK184-20233</strain>
    </source>
</reference>
<organism evidence="1 2">
    <name type="scientific">Candidatus Onthousia excrementipullorum</name>
    <dbReference type="NCBI Taxonomy" id="2840884"/>
    <lineage>
        <taxon>Bacteria</taxon>
        <taxon>Bacillati</taxon>
        <taxon>Bacillota</taxon>
        <taxon>Bacilli</taxon>
        <taxon>Candidatus Onthousia</taxon>
    </lineage>
</organism>
<protein>
    <recommendedName>
        <fullName evidence="3">Transposase</fullName>
    </recommendedName>
</protein>
<comment type="caution">
    <text evidence="1">The sequence shown here is derived from an EMBL/GenBank/DDBJ whole genome shotgun (WGS) entry which is preliminary data.</text>
</comment>
<gene>
    <name evidence="1" type="ORF">IAB38_03510</name>
</gene>
<dbReference type="AlphaFoldDB" id="A0A9D1J3A0"/>
<accession>A0A9D1J3A0</accession>
<dbReference type="Proteomes" id="UP000824232">
    <property type="component" value="Unassembled WGS sequence"/>
</dbReference>
<evidence type="ECO:0008006" key="3">
    <source>
        <dbReference type="Google" id="ProtNLM"/>
    </source>
</evidence>
<proteinExistence type="predicted"/>
<dbReference type="EMBL" id="DVHC01000035">
    <property type="protein sequence ID" value="HIR59095.1"/>
    <property type="molecule type" value="Genomic_DNA"/>
</dbReference>
<evidence type="ECO:0000313" key="2">
    <source>
        <dbReference type="Proteomes" id="UP000824232"/>
    </source>
</evidence>
<reference evidence="1" key="2">
    <citation type="journal article" date="2021" name="PeerJ">
        <title>Extensive microbial diversity within the chicken gut microbiome revealed by metagenomics and culture.</title>
        <authorList>
            <person name="Gilroy R."/>
            <person name="Ravi A."/>
            <person name="Getino M."/>
            <person name="Pursley I."/>
            <person name="Horton D.L."/>
            <person name="Alikhan N.F."/>
            <person name="Baker D."/>
            <person name="Gharbi K."/>
            <person name="Hall N."/>
            <person name="Watson M."/>
            <person name="Adriaenssens E.M."/>
            <person name="Foster-Nyarko E."/>
            <person name="Jarju S."/>
            <person name="Secka A."/>
            <person name="Antonio M."/>
            <person name="Oren A."/>
            <person name="Chaudhuri R.R."/>
            <person name="La Ragione R."/>
            <person name="Hildebrand F."/>
            <person name="Pallen M.J."/>
        </authorList>
    </citation>
    <scope>NUCLEOTIDE SEQUENCE</scope>
    <source>
        <strain evidence="1">CHK184-20233</strain>
    </source>
</reference>
<evidence type="ECO:0000313" key="1">
    <source>
        <dbReference type="EMBL" id="HIR59095.1"/>
    </source>
</evidence>
<name>A0A9D1J3A0_9FIRM</name>